<comment type="similarity">
    <text evidence="3 4">In the C-terminal section; belongs to the PPC synthetase family.</text>
</comment>
<protein>
    <recommendedName>
        <fullName evidence="3">Coenzyme A biosynthesis bifunctional protein CoaBC</fullName>
    </recommendedName>
    <alternativeName>
        <fullName evidence="3">DNA/pantothenate metabolism flavoprotein</fullName>
    </alternativeName>
    <alternativeName>
        <fullName evidence="3">Phosphopantothenoylcysteine synthetase/decarboxylase</fullName>
        <shortName evidence="3">PPCS-PPCDC</shortName>
    </alternativeName>
    <domain>
        <recommendedName>
            <fullName evidence="3">Phosphopantothenoylcysteine decarboxylase</fullName>
            <shortName evidence="3">PPC decarboxylase</shortName>
            <shortName evidence="3">PPC-DC</shortName>
            <ecNumber evidence="3">4.1.1.36</ecNumber>
        </recommendedName>
        <alternativeName>
            <fullName evidence="3">CoaC</fullName>
        </alternativeName>
    </domain>
    <domain>
        <recommendedName>
            <fullName evidence="3">Phosphopantothenate--cysteine ligase</fullName>
            <ecNumber evidence="3">6.3.2.5</ecNumber>
        </recommendedName>
        <alternativeName>
            <fullName evidence="3">CoaB</fullName>
        </alternativeName>
        <alternativeName>
            <fullName evidence="3">Phosphopantothenoylcysteine synthetase</fullName>
            <shortName evidence="3">PPC synthetase</shortName>
            <shortName evidence="3">PPC-S</shortName>
        </alternativeName>
    </domain>
</protein>
<comment type="caution">
    <text evidence="7">The sequence shown here is derived from an EMBL/GenBank/DDBJ whole genome shotgun (WGS) entry which is preliminary data.</text>
</comment>
<dbReference type="Gene3D" id="3.40.50.1950">
    <property type="entry name" value="Flavin prenyltransferase-like"/>
    <property type="match status" value="1"/>
</dbReference>
<keyword evidence="3" id="KW-0479">Metal-binding</keyword>
<dbReference type="SUPFAM" id="SSF52507">
    <property type="entry name" value="Homo-oligomeric flavin-containing Cys decarboxylases, HFCD"/>
    <property type="match status" value="1"/>
</dbReference>
<evidence type="ECO:0000259" key="5">
    <source>
        <dbReference type="Pfam" id="PF02441"/>
    </source>
</evidence>
<evidence type="ECO:0000313" key="7">
    <source>
        <dbReference type="EMBL" id="MBK1633278.1"/>
    </source>
</evidence>
<feature type="binding site" evidence="3">
    <location>
        <position position="291"/>
    </location>
    <ligand>
        <name>CTP</name>
        <dbReference type="ChEBI" id="CHEBI:37563"/>
    </ligand>
</feature>
<dbReference type="InterPro" id="IPR035929">
    <property type="entry name" value="CoaB-like_sf"/>
</dbReference>
<proteinExistence type="inferred from homology"/>
<feature type="domain" description="Flavoprotein" evidence="5">
    <location>
        <begin position="8"/>
        <end position="179"/>
    </location>
</feature>
<comment type="function">
    <text evidence="4">Catalyzes two steps in the biosynthesis of coenzyme A. In the first step cysteine is conjugated to 4'-phosphopantothenate to form 4-phosphopantothenoylcysteine, in the latter compound is decarboxylated to form 4'-phosphopantotheine.</text>
</comment>
<dbReference type="InterPro" id="IPR036551">
    <property type="entry name" value="Flavin_trans-like"/>
</dbReference>
<feature type="binding site" evidence="3">
    <location>
        <position position="325"/>
    </location>
    <ligand>
        <name>CTP</name>
        <dbReference type="ChEBI" id="CHEBI:37563"/>
    </ligand>
</feature>
<comment type="pathway">
    <text evidence="3 4">Cofactor biosynthesis; coenzyme A biosynthesis; CoA from (R)-pantothenate: step 2/5.</text>
</comment>
<comment type="pathway">
    <text evidence="3 4">Cofactor biosynthesis; coenzyme A biosynthesis; CoA from (R)-pantothenate: step 3/5.</text>
</comment>
<dbReference type="Proteomes" id="UP000748752">
    <property type="component" value="Unassembled WGS sequence"/>
</dbReference>
<reference evidence="7 8" key="1">
    <citation type="journal article" date="2020" name="Microorganisms">
        <title>Osmotic Adaptation and Compatible Solute Biosynthesis of Phototrophic Bacteria as Revealed from Genome Analyses.</title>
        <authorList>
            <person name="Imhoff J.F."/>
            <person name="Rahn T."/>
            <person name="Kunzel S."/>
            <person name="Keller A."/>
            <person name="Neulinger S.C."/>
        </authorList>
    </citation>
    <scope>NUCLEOTIDE SEQUENCE [LARGE SCALE GENOMIC DNA]</scope>
    <source>
        <strain evidence="7 8">DSM 6210</strain>
    </source>
</reference>
<feature type="binding site" evidence="3">
    <location>
        <position position="281"/>
    </location>
    <ligand>
        <name>CTP</name>
        <dbReference type="ChEBI" id="CHEBI:37563"/>
    </ligand>
</feature>
<name>A0ABS1CN54_9GAMM</name>
<comment type="cofactor">
    <cofactor evidence="3">
        <name>Mg(2+)</name>
        <dbReference type="ChEBI" id="CHEBI:18420"/>
    </cofactor>
</comment>
<organism evidence="7 8">
    <name type="scientific">Thiohalocapsa halophila</name>
    <dbReference type="NCBI Taxonomy" id="69359"/>
    <lineage>
        <taxon>Bacteria</taxon>
        <taxon>Pseudomonadati</taxon>
        <taxon>Pseudomonadota</taxon>
        <taxon>Gammaproteobacteria</taxon>
        <taxon>Chromatiales</taxon>
        <taxon>Chromatiaceae</taxon>
        <taxon>Thiohalocapsa</taxon>
    </lineage>
</organism>
<dbReference type="GO" id="GO:0016874">
    <property type="term" value="F:ligase activity"/>
    <property type="evidence" value="ECO:0007669"/>
    <property type="project" value="UniProtKB-KW"/>
</dbReference>
<dbReference type="PANTHER" id="PTHR14359">
    <property type="entry name" value="HOMO-OLIGOMERIC FLAVIN CONTAINING CYS DECARBOXYLASE FAMILY"/>
    <property type="match status" value="1"/>
</dbReference>
<keyword evidence="3 4" id="KW-0288">FMN</keyword>
<feature type="active site" description="Proton donor" evidence="3">
    <location>
        <position position="159"/>
    </location>
</feature>
<feature type="binding site" evidence="3">
    <location>
        <position position="343"/>
    </location>
    <ligand>
        <name>CTP</name>
        <dbReference type="ChEBI" id="CHEBI:37563"/>
    </ligand>
</feature>
<keyword evidence="3 4" id="KW-0285">Flavoprotein</keyword>
<feature type="region of interest" description="Phosphopantothenate--cysteine ligase" evidence="3">
    <location>
        <begin position="193"/>
        <end position="404"/>
    </location>
</feature>
<feature type="region of interest" description="Phosphopantothenoylcysteine decarboxylase" evidence="3">
    <location>
        <begin position="1"/>
        <end position="192"/>
    </location>
</feature>
<feature type="binding site" evidence="3">
    <location>
        <position position="339"/>
    </location>
    <ligand>
        <name>CTP</name>
        <dbReference type="ChEBI" id="CHEBI:37563"/>
    </ligand>
</feature>
<dbReference type="EC" id="4.1.1.36" evidence="3"/>
<evidence type="ECO:0000313" key="8">
    <source>
        <dbReference type="Proteomes" id="UP000748752"/>
    </source>
</evidence>
<comment type="similarity">
    <text evidence="3 4">In the N-terminal section; belongs to the HFCD (homo-oligomeric flavin containing Cys decarboxylase) superfamily.</text>
</comment>
<evidence type="ECO:0000256" key="2">
    <source>
        <dbReference type="ARBA" id="ARBA00023239"/>
    </source>
</evidence>
<evidence type="ECO:0000259" key="6">
    <source>
        <dbReference type="Pfam" id="PF04127"/>
    </source>
</evidence>
<dbReference type="Pfam" id="PF02441">
    <property type="entry name" value="Flavoprotein"/>
    <property type="match status" value="1"/>
</dbReference>
<keyword evidence="3" id="KW-0511">Multifunctional enzyme</keyword>
<dbReference type="InterPro" id="IPR007085">
    <property type="entry name" value="DNA/pantothenate-metab_flavo_C"/>
</dbReference>
<comment type="cofactor">
    <cofactor evidence="3">
        <name>FMN</name>
        <dbReference type="ChEBI" id="CHEBI:58210"/>
    </cofactor>
    <text evidence="3">Binds 1 FMN per subunit.</text>
</comment>
<comment type="function">
    <text evidence="3">Catalyzes two sequential steps in the biosynthesis of coenzyme A. In the first step cysteine is conjugated to 4'-phosphopantothenate to form 4-phosphopantothenoylcysteine. In the second step the latter compound is decarboxylated to form 4'-phosphopantotheine.</text>
</comment>
<accession>A0ABS1CN54</accession>
<sequence length="404" mass="41304">MSDEGSPKILLGVSGGIAAYKAPELVRRLVEAGAAVQVVMTAAAASFVTPLTLQAVSGRAVRTELLAPEAEAGMDHIALARWADAILLAPATAHLLARLAHGFADDLLTTLVLAATAPVTIAPAMNHRMWQHPATATNVDLLAQRGCRLLGPASGAQACGETGPGRMLEPAEIAAAMLDGGADPAQALAGASVLLTAGPTREAIDPVRYVGNRSSGKMGYALAAALARAGARVTLISGPVGLPCPAGVDRVPVASAAEMHAAVMARVAECDLFIAAAAVADYRPAAARSAKLKKHAESLTLELVRNPDILAEVAARPDKPFTVGFAAETEAVEAQAREKLERKGLDMIAANHVGGAVGGLEADDNALLVLWPGGRRALVLMPKPALATALVEVIAERYAASTSD</sequence>
<dbReference type="SUPFAM" id="SSF102645">
    <property type="entry name" value="CoaB-like"/>
    <property type="match status" value="1"/>
</dbReference>
<gene>
    <name evidence="3 7" type="primary">coaBC</name>
    <name evidence="7" type="ORF">CKO31_21485</name>
</gene>
<keyword evidence="3" id="KW-0460">Magnesium</keyword>
<dbReference type="InterPro" id="IPR003382">
    <property type="entry name" value="Flavoprotein"/>
</dbReference>
<comment type="catalytic activity">
    <reaction evidence="3 4">
        <text>(R)-4'-phosphopantothenate + L-cysteine + CTP = N-[(R)-4-phosphopantothenoyl]-L-cysteine + CMP + diphosphate + H(+)</text>
        <dbReference type="Rhea" id="RHEA:19397"/>
        <dbReference type="ChEBI" id="CHEBI:10986"/>
        <dbReference type="ChEBI" id="CHEBI:15378"/>
        <dbReference type="ChEBI" id="CHEBI:33019"/>
        <dbReference type="ChEBI" id="CHEBI:35235"/>
        <dbReference type="ChEBI" id="CHEBI:37563"/>
        <dbReference type="ChEBI" id="CHEBI:59458"/>
        <dbReference type="ChEBI" id="CHEBI:60377"/>
        <dbReference type="EC" id="6.3.2.5"/>
    </reaction>
</comment>
<dbReference type="InterPro" id="IPR005252">
    <property type="entry name" value="CoaBC"/>
</dbReference>
<dbReference type="NCBIfam" id="TIGR00521">
    <property type="entry name" value="coaBC_dfp"/>
    <property type="match status" value="1"/>
</dbReference>
<evidence type="ECO:0000256" key="3">
    <source>
        <dbReference type="HAMAP-Rule" id="MF_02225"/>
    </source>
</evidence>
<dbReference type="EMBL" id="NRRV01000076">
    <property type="protein sequence ID" value="MBK1633278.1"/>
    <property type="molecule type" value="Genomic_DNA"/>
</dbReference>
<dbReference type="Pfam" id="PF04127">
    <property type="entry name" value="DFP"/>
    <property type="match status" value="1"/>
</dbReference>
<comment type="catalytic activity">
    <reaction evidence="3 4">
        <text>N-[(R)-4-phosphopantothenoyl]-L-cysteine + H(+) = (R)-4'-phosphopantetheine + CO2</text>
        <dbReference type="Rhea" id="RHEA:16793"/>
        <dbReference type="ChEBI" id="CHEBI:15378"/>
        <dbReference type="ChEBI" id="CHEBI:16526"/>
        <dbReference type="ChEBI" id="CHEBI:59458"/>
        <dbReference type="ChEBI" id="CHEBI:61723"/>
        <dbReference type="EC" id="4.1.1.36"/>
    </reaction>
</comment>
<dbReference type="Gene3D" id="3.40.50.10300">
    <property type="entry name" value="CoaB-like"/>
    <property type="match status" value="1"/>
</dbReference>
<keyword evidence="8" id="KW-1185">Reference proteome</keyword>
<comment type="caution">
    <text evidence="3">Lacks conserved residue(s) required for the propagation of feature annotation.</text>
</comment>
<dbReference type="PANTHER" id="PTHR14359:SF6">
    <property type="entry name" value="PHOSPHOPANTOTHENOYLCYSTEINE DECARBOXYLASE"/>
    <property type="match status" value="1"/>
</dbReference>
<evidence type="ECO:0000256" key="4">
    <source>
        <dbReference type="RuleBase" id="RU364078"/>
    </source>
</evidence>
<keyword evidence="1 3" id="KW-0210">Decarboxylase</keyword>
<evidence type="ECO:0000256" key="1">
    <source>
        <dbReference type="ARBA" id="ARBA00022793"/>
    </source>
</evidence>
<feature type="binding site" evidence="3">
    <location>
        <begin position="307"/>
        <end position="310"/>
    </location>
    <ligand>
        <name>CTP</name>
        <dbReference type="ChEBI" id="CHEBI:37563"/>
    </ligand>
</feature>
<dbReference type="HAMAP" id="MF_02225">
    <property type="entry name" value="CoaBC"/>
    <property type="match status" value="1"/>
</dbReference>
<keyword evidence="2 3" id="KW-0456">Lyase</keyword>
<dbReference type="EC" id="6.3.2.5" evidence="3"/>
<dbReference type="RefSeq" id="WP_200241506.1">
    <property type="nucleotide sequence ID" value="NZ_NRRV01000076.1"/>
</dbReference>
<feature type="domain" description="DNA/pantothenate metabolism flavoprotein C-terminal" evidence="6">
    <location>
        <begin position="188"/>
        <end position="396"/>
    </location>
</feature>
<keyword evidence="3 4" id="KW-0436">Ligase</keyword>